<feature type="domain" description="TraD/TraG TraM recognition site" evidence="2">
    <location>
        <begin position="356"/>
        <end position="422"/>
    </location>
</feature>
<proteinExistence type="predicted"/>
<dbReference type="eggNOG" id="COG3505">
    <property type="taxonomic scope" value="Bacteria"/>
</dbReference>
<evidence type="ECO:0000313" key="4">
    <source>
        <dbReference type="Proteomes" id="UP000035065"/>
    </source>
</evidence>
<dbReference type="RefSeq" id="WP_009677725.1">
    <property type="nucleotide sequence ID" value="NZ_AEUD01000001.1"/>
</dbReference>
<reference evidence="3 4" key="1">
    <citation type="journal article" date="2011" name="J. Bacteriol.">
        <title>Draft Genome Sequence of Gordonia neofelifaecis NRRL B-59395, a Cholesterol-Degrading Actinomycete.</title>
        <authorList>
            <person name="Ge F."/>
            <person name="Li W."/>
            <person name="Chen G."/>
            <person name="Liu Y."/>
            <person name="Zhang G."/>
            <person name="Yong B."/>
            <person name="Wang Q."/>
            <person name="Wang N."/>
            <person name="Huang Z."/>
            <person name="Li W."/>
            <person name="Wang J."/>
            <person name="Wu C."/>
            <person name="Xie Q."/>
            <person name="Liu G."/>
        </authorList>
    </citation>
    <scope>NUCLEOTIDE SEQUENCE [LARGE SCALE GENOMIC DNA]</scope>
    <source>
        <strain evidence="3 4">NRRL B-59395</strain>
    </source>
</reference>
<organism evidence="3 4">
    <name type="scientific">Gordonia neofelifaecis NRRL B-59395</name>
    <dbReference type="NCBI Taxonomy" id="644548"/>
    <lineage>
        <taxon>Bacteria</taxon>
        <taxon>Bacillati</taxon>
        <taxon>Actinomycetota</taxon>
        <taxon>Actinomycetes</taxon>
        <taxon>Mycobacteriales</taxon>
        <taxon>Gordoniaceae</taxon>
        <taxon>Gordonia</taxon>
    </lineage>
</organism>
<name>F1YE70_9ACTN</name>
<feature type="compositionally biased region" description="Basic and acidic residues" evidence="1">
    <location>
        <begin position="1"/>
        <end position="10"/>
    </location>
</feature>
<feature type="region of interest" description="Disordered" evidence="1">
    <location>
        <begin position="1"/>
        <end position="25"/>
    </location>
</feature>
<keyword evidence="4" id="KW-1185">Reference proteome</keyword>
<evidence type="ECO:0000256" key="1">
    <source>
        <dbReference type="SAM" id="MobiDB-lite"/>
    </source>
</evidence>
<dbReference type="Pfam" id="PF12696">
    <property type="entry name" value="TraG-D_C"/>
    <property type="match status" value="1"/>
</dbReference>
<dbReference type="InterPro" id="IPR027417">
    <property type="entry name" value="P-loop_NTPase"/>
</dbReference>
<accession>F1YE70</accession>
<evidence type="ECO:0000259" key="2">
    <source>
        <dbReference type="Pfam" id="PF12696"/>
    </source>
</evidence>
<sequence>MSIFKREKSGEPTAPSTSLPDTPYAGFIRVEPAPDGHRYPIQHDERNEGKTHGDLAATAYHLLISGETGGGKTRTCLVPSLISWGPRPAVAMSSKGDFAELTIRRRAANGPVFLMDLSGEVRESELKGVEVTRVSCDPCANLTSDNEALDLADLLMETGAIGAGDTGGGGGDAAFWKALARRRLACFLLAAGWRPDRTRPGQRVWGGGVQWALNACETVGDAAAESTGGTGVTREGLDEDAVAASADDDLEAPNWRSAYLRCLALGSTHAPSLLAARAMDEKQRDSIGINCQVALSAWADTNVANGDAPFVPAMMTEAGATLFIVSPSTGAGATPAALTLVQIVNYWRKRVGRLDPILFVLDEITNGSPIPAKRFLGWIGEGRSLGIRVVGAVQSTSQFELIWSQAAVKVLRTIFPAFLVLPGANEDELMERAAKYAKPDERGTANVGADGRASHGRDRIRSVEPADLIPRRTGEARLLLRGLQGVAVDLPDMSTLDMA</sequence>
<gene>
    <name evidence="3" type="ORF">SCNU_02260</name>
</gene>
<dbReference type="AlphaFoldDB" id="F1YE70"/>
<evidence type="ECO:0000313" key="3">
    <source>
        <dbReference type="EMBL" id="EGD57160.1"/>
    </source>
</evidence>
<dbReference type="STRING" id="644548.SCNU_02260"/>
<dbReference type="SUPFAM" id="SSF52540">
    <property type="entry name" value="P-loop containing nucleoside triphosphate hydrolases"/>
    <property type="match status" value="1"/>
</dbReference>
<comment type="caution">
    <text evidence="3">The sequence shown here is derived from an EMBL/GenBank/DDBJ whole genome shotgun (WGS) entry which is preliminary data.</text>
</comment>
<dbReference type="Proteomes" id="UP000035065">
    <property type="component" value="Unassembled WGS sequence"/>
</dbReference>
<protein>
    <recommendedName>
        <fullName evidence="2">TraD/TraG TraM recognition site domain-containing protein</fullName>
    </recommendedName>
</protein>
<dbReference type="EMBL" id="AEUD01000001">
    <property type="protein sequence ID" value="EGD57160.1"/>
    <property type="molecule type" value="Genomic_DNA"/>
</dbReference>
<dbReference type="Gene3D" id="3.40.50.300">
    <property type="entry name" value="P-loop containing nucleotide triphosphate hydrolases"/>
    <property type="match status" value="1"/>
</dbReference>
<dbReference type="InterPro" id="IPR032689">
    <property type="entry name" value="TraG-D_C"/>
</dbReference>
<dbReference type="CDD" id="cd01127">
    <property type="entry name" value="TrwB_TraG_TraD_VirD4"/>
    <property type="match status" value="1"/>
</dbReference>
<dbReference type="OrthoDB" id="4658601at2"/>